<feature type="transmembrane region" description="Helical" evidence="1">
    <location>
        <begin position="53"/>
        <end position="72"/>
    </location>
</feature>
<keyword evidence="1" id="KW-1133">Transmembrane helix</keyword>
<keyword evidence="1" id="KW-0472">Membrane</keyword>
<organism evidence="2">
    <name type="scientific">Rhizophora mucronata</name>
    <name type="common">Asiatic mangrove</name>
    <dbReference type="NCBI Taxonomy" id="61149"/>
    <lineage>
        <taxon>Eukaryota</taxon>
        <taxon>Viridiplantae</taxon>
        <taxon>Streptophyta</taxon>
        <taxon>Embryophyta</taxon>
        <taxon>Tracheophyta</taxon>
        <taxon>Spermatophyta</taxon>
        <taxon>Magnoliopsida</taxon>
        <taxon>eudicotyledons</taxon>
        <taxon>Gunneridae</taxon>
        <taxon>Pentapetalae</taxon>
        <taxon>rosids</taxon>
        <taxon>fabids</taxon>
        <taxon>Malpighiales</taxon>
        <taxon>Rhizophoraceae</taxon>
        <taxon>Rhizophora</taxon>
    </lineage>
</organism>
<evidence type="ECO:0000313" key="2">
    <source>
        <dbReference type="EMBL" id="MBW83385.1"/>
    </source>
</evidence>
<dbReference type="EMBL" id="GGEC01002902">
    <property type="protein sequence ID" value="MBW83385.1"/>
    <property type="molecule type" value="Transcribed_RNA"/>
</dbReference>
<protein>
    <submittedName>
        <fullName evidence="2">Uncharacterized protein</fullName>
    </submittedName>
</protein>
<keyword evidence="1" id="KW-0812">Transmembrane</keyword>
<reference evidence="2" key="1">
    <citation type="submission" date="2018-02" db="EMBL/GenBank/DDBJ databases">
        <title>Rhizophora mucronata_Transcriptome.</title>
        <authorList>
            <person name="Meera S.P."/>
            <person name="Sreeshan A."/>
            <person name="Augustine A."/>
        </authorList>
    </citation>
    <scope>NUCLEOTIDE SEQUENCE</scope>
    <source>
        <tissue evidence="2">Leaf</tissue>
    </source>
</reference>
<proteinExistence type="predicted"/>
<sequence length="81" mass="9964">MILVIQCLWAWFSFFPLICYCKVAAYPVLFTWSYRMLVSLLCFNSCMKGISRYLWRLVLWLFSWSLCARTYIWHFECRRVL</sequence>
<evidence type="ECO:0000256" key="1">
    <source>
        <dbReference type="SAM" id="Phobius"/>
    </source>
</evidence>
<name>A0A2P2IQ86_RHIMU</name>
<accession>A0A2P2IQ86</accession>
<dbReference type="AlphaFoldDB" id="A0A2P2IQ86"/>